<comment type="similarity">
    <text evidence="2">Belongs to the auxin efflux carrier (TC 2.A.69) family.</text>
</comment>
<dbReference type="AlphaFoldDB" id="Q1K1D1"/>
<dbReference type="PANTHER" id="PTHR36838:SF1">
    <property type="entry name" value="SLR1864 PROTEIN"/>
    <property type="match status" value="1"/>
</dbReference>
<accession>Q1K1D1</accession>
<dbReference type="GO" id="GO:0005886">
    <property type="term" value="C:plasma membrane"/>
    <property type="evidence" value="ECO:0007669"/>
    <property type="project" value="UniProtKB-SubCell"/>
</dbReference>
<evidence type="ECO:0000256" key="6">
    <source>
        <dbReference type="ARBA" id="ARBA00022989"/>
    </source>
</evidence>
<reference evidence="9" key="1">
    <citation type="submission" date="2006-05" db="EMBL/GenBank/DDBJ databases">
        <title>Annotation of the draft genome assembly of Desulfuromonas acetoxidans DSM 684.</title>
        <authorList>
            <consortium name="US DOE Joint Genome Institute (JGI-ORNL)"/>
            <person name="Larimer F."/>
            <person name="Land M."/>
            <person name="Hauser L."/>
        </authorList>
    </citation>
    <scope>NUCLEOTIDE SEQUENCE [LARGE SCALE GENOMIC DNA]</scope>
    <source>
        <strain evidence="9">DSM 684</strain>
    </source>
</reference>
<dbReference type="InterPro" id="IPR038770">
    <property type="entry name" value="Na+/solute_symporter_sf"/>
</dbReference>
<dbReference type="Pfam" id="PF03547">
    <property type="entry name" value="Mem_trans"/>
    <property type="match status" value="2"/>
</dbReference>
<sequence>MLFVNIIVPVFIIIFSGWALERFSKIELHPLTTSSLYLFAPMLVLSALLKKPIESQLAMTVFGFMAVYILLMWLLAHMASRLLRLDYDSRQAMTLTTVMMNIGNFGLPLSYFAFGDAGLNVSILVFVAFNIPLGSLAIVIAQGKNASLWAATKNCLKIPILHAVVIALILNALHIKMPVFILRPMELLGQPAVPMMLVLLGMQMSRTQWRLPGGFMLTASFLRLCVAPVIGWTCCWILGITGIERNVMILQTSTPSAVLPLLYALRFNTRPDLVASTIMTTTLLSAGSLTLLLYLLPLLP</sequence>
<feature type="transmembrane region" description="Helical" evidence="8">
    <location>
        <begin position="277"/>
        <end position="296"/>
    </location>
</feature>
<comment type="caution">
    <text evidence="9">The sequence shown here is derived from an EMBL/GenBank/DDBJ whole genome shotgun (WGS) entry which is preliminary data.</text>
</comment>
<gene>
    <name evidence="9" type="ORF">Dace_1921</name>
</gene>
<evidence type="ECO:0000313" key="10">
    <source>
        <dbReference type="Proteomes" id="UP000005695"/>
    </source>
</evidence>
<evidence type="ECO:0000256" key="5">
    <source>
        <dbReference type="ARBA" id="ARBA00022692"/>
    </source>
</evidence>
<comment type="subcellular location">
    <subcellularLocation>
        <location evidence="1">Cell membrane</location>
        <topology evidence="1">Multi-pass membrane protein</topology>
    </subcellularLocation>
</comment>
<name>Q1K1D1_DESA6</name>
<keyword evidence="10" id="KW-1185">Reference proteome</keyword>
<evidence type="ECO:0000256" key="3">
    <source>
        <dbReference type="ARBA" id="ARBA00022448"/>
    </source>
</evidence>
<keyword evidence="7 8" id="KW-0472">Membrane</keyword>
<proteinExistence type="inferred from homology"/>
<feature type="transmembrane region" description="Helical" evidence="8">
    <location>
        <begin position="221"/>
        <end position="241"/>
    </location>
</feature>
<keyword evidence="5 8" id="KW-0812">Transmembrane</keyword>
<feature type="transmembrane region" description="Helical" evidence="8">
    <location>
        <begin position="155"/>
        <end position="175"/>
    </location>
</feature>
<organism evidence="9 10">
    <name type="scientific">Desulfuromonas acetoxidans (strain DSM 684 / 11070)</name>
    <dbReference type="NCBI Taxonomy" id="281689"/>
    <lineage>
        <taxon>Bacteria</taxon>
        <taxon>Pseudomonadati</taxon>
        <taxon>Thermodesulfobacteriota</taxon>
        <taxon>Desulfuromonadia</taxon>
        <taxon>Desulfuromonadales</taxon>
        <taxon>Desulfuromonadaceae</taxon>
        <taxon>Desulfuromonas</taxon>
    </lineage>
</organism>
<keyword evidence="3" id="KW-0813">Transport</keyword>
<feature type="transmembrane region" description="Helical" evidence="8">
    <location>
        <begin position="6"/>
        <end position="24"/>
    </location>
</feature>
<protein>
    <submittedName>
        <fullName evidence="9">Auxin Efflux Carrier</fullName>
    </submittedName>
</protein>
<evidence type="ECO:0000313" key="9">
    <source>
        <dbReference type="EMBL" id="EAT16457.1"/>
    </source>
</evidence>
<evidence type="ECO:0000256" key="1">
    <source>
        <dbReference type="ARBA" id="ARBA00004651"/>
    </source>
</evidence>
<evidence type="ECO:0000256" key="4">
    <source>
        <dbReference type="ARBA" id="ARBA00022475"/>
    </source>
</evidence>
<dbReference type="Proteomes" id="UP000005695">
    <property type="component" value="Unassembled WGS sequence"/>
</dbReference>
<evidence type="ECO:0000256" key="7">
    <source>
        <dbReference type="ARBA" id="ARBA00023136"/>
    </source>
</evidence>
<feature type="transmembrane region" description="Helical" evidence="8">
    <location>
        <begin position="92"/>
        <end position="114"/>
    </location>
</feature>
<dbReference type="EMBL" id="AAEW02000005">
    <property type="protein sequence ID" value="EAT16457.1"/>
    <property type="molecule type" value="Genomic_DNA"/>
</dbReference>
<feature type="transmembrane region" description="Helical" evidence="8">
    <location>
        <begin position="31"/>
        <end position="49"/>
    </location>
</feature>
<keyword evidence="4" id="KW-1003">Cell membrane</keyword>
<keyword evidence="6 8" id="KW-1133">Transmembrane helix</keyword>
<reference evidence="9" key="2">
    <citation type="submission" date="2006-05" db="EMBL/GenBank/DDBJ databases">
        <title>Sequencing of the draft genome and assembly of Desulfuromonas acetoxidans DSM 684.</title>
        <authorList>
            <consortium name="US DOE Joint Genome Institute (JGI-PGF)"/>
            <person name="Copeland A."/>
            <person name="Lucas S."/>
            <person name="Lapidus A."/>
            <person name="Barry K."/>
            <person name="Detter J.C."/>
            <person name="Glavina del Rio T."/>
            <person name="Hammon N."/>
            <person name="Israni S."/>
            <person name="Dalin E."/>
            <person name="Tice H."/>
            <person name="Bruce D."/>
            <person name="Pitluck S."/>
            <person name="Richardson P."/>
        </authorList>
    </citation>
    <scope>NUCLEOTIDE SEQUENCE [LARGE SCALE GENOMIC DNA]</scope>
    <source>
        <strain evidence="9">DSM 684</strain>
    </source>
</reference>
<feature type="transmembrane region" description="Helical" evidence="8">
    <location>
        <begin position="181"/>
        <end position="200"/>
    </location>
</feature>
<dbReference type="InterPro" id="IPR004776">
    <property type="entry name" value="Mem_transp_PIN-like"/>
</dbReference>
<dbReference type="PANTHER" id="PTHR36838">
    <property type="entry name" value="AUXIN EFFLUX CARRIER FAMILY PROTEIN"/>
    <property type="match status" value="1"/>
</dbReference>
<dbReference type="GO" id="GO:0055085">
    <property type="term" value="P:transmembrane transport"/>
    <property type="evidence" value="ECO:0007669"/>
    <property type="project" value="InterPro"/>
</dbReference>
<evidence type="ECO:0000256" key="8">
    <source>
        <dbReference type="SAM" id="Phobius"/>
    </source>
</evidence>
<dbReference type="Gene3D" id="1.20.1530.20">
    <property type="match status" value="1"/>
</dbReference>
<feature type="transmembrane region" description="Helical" evidence="8">
    <location>
        <begin position="61"/>
        <end position="80"/>
    </location>
</feature>
<feature type="transmembrane region" description="Helical" evidence="8">
    <location>
        <begin position="120"/>
        <end position="143"/>
    </location>
</feature>
<dbReference type="RefSeq" id="WP_005999146.1">
    <property type="nucleotide sequence ID" value="NZ_AAEW02000005.1"/>
</dbReference>
<evidence type="ECO:0000256" key="2">
    <source>
        <dbReference type="ARBA" id="ARBA00010145"/>
    </source>
</evidence>
<dbReference type="OrthoDB" id="3238001at2"/>